<feature type="repeat" description="ANK" evidence="3">
    <location>
        <begin position="227"/>
        <end position="255"/>
    </location>
</feature>
<dbReference type="PROSITE" id="PS50088">
    <property type="entry name" value="ANK_REPEAT"/>
    <property type="match status" value="3"/>
</dbReference>
<feature type="repeat" description="ANK" evidence="3">
    <location>
        <begin position="258"/>
        <end position="290"/>
    </location>
</feature>
<feature type="region of interest" description="Disordered" evidence="4">
    <location>
        <begin position="1"/>
        <end position="28"/>
    </location>
</feature>
<dbReference type="OrthoDB" id="341259at2759"/>
<evidence type="ECO:0000256" key="3">
    <source>
        <dbReference type="PROSITE-ProRule" id="PRU00023"/>
    </source>
</evidence>
<keyword evidence="2 3" id="KW-0040">ANK repeat</keyword>
<dbReference type="PANTHER" id="PTHR24198">
    <property type="entry name" value="ANKYRIN REPEAT AND PROTEIN KINASE DOMAIN-CONTAINING PROTEIN"/>
    <property type="match status" value="1"/>
</dbReference>
<evidence type="ECO:0000256" key="2">
    <source>
        <dbReference type="ARBA" id="ARBA00023043"/>
    </source>
</evidence>
<dbReference type="Gene3D" id="1.25.40.20">
    <property type="entry name" value="Ankyrin repeat-containing domain"/>
    <property type="match status" value="3"/>
</dbReference>
<proteinExistence type="predicted"/>
<organism evidence="5 6">
    <name type="scientific">Apophysomyces ossiformis</name>
    <dbReference type="NCBI Taxonomy" id="679940"/>
    <lineage>
        <taxon>Eukaryota</taxon>
        <taxon>Fungi</taxon>
        <taxon>Fungi incertae sedis</taxon>
        <taxon>Mucoromycota</taxon>
        <taxon>Mucoromycotina</taxon>
        <taxon>Mucoromycetes</taxon>
        <taxon>Mucorales</taxon>
        <taxon>Mucorineae</taxon>
        <taxon>Mucoraceae</taxon>
        <taxon>Apophysomyces</taxon>
    </lineage>
</organism>
<dbReference type="EMBL" id="JABAYA010000079">
    <property type="protein sequence ID" value="KAF7726429.1"/>
    <property type="molecule type" value="Genomic_DNA"/>
</dbReference>
<evidence type="ECO:0000256" key="1">
    <source>
        <dbReference type="ARBA" id="ARBA00022737"/>
    </source>
</evidence>
<evidence type="ECO:0000313" key="6">
    <source>
        <dbReference type="Proteomes" id="UP000605846"/>
    </source>
</evidence>
<dbReference type="Proteomes" id="UP000605846">
    <property type="component" value="Unassembled WGS sequence"/>
</dbReference>
<feature type="compositionally biased region" description="Polar residues" evidence="4">
    <location>
        <begin position="1"/>
        <end position="10"/>
    </location>
</feature>
<accession>A0A8H7BSW7</accession>
<evidence type="ECO:0000256" key="4">
    <source>
        <dbReference type="SAM" id="MobiDB-lite"/>
    </source>
</evidence>
<dbReference type="SMART" id="SM00248">
    <property type="entry name" value="ANK"/>
    <property type="match status" value="7"/>
</dbReference>
<dbReference type="SUPFAM" id="SSF48403">
    <property type="entry name" value="Ankyrin repeat"/>
    <property type="match status" value="1"/>
</dbReference>
<gene>
    <name evidence="5" type="primary">IKB-1</name>
    <name evidence="5" type="ORF">EC973_008763</name>
</gene>
<comment type="caution">
    <text evidence="5">The sequence shown here is derived from an EMBL/GenBank/DDBJ whole genome shotgun (WGS) entry which is preliminary data.</text>
</comment>
<dbReference type="AlphaFoldDB" id="A0A8H7BSW7"/>
<reference evidence="5" key="1">
    <citation type="submission" date="2020-01" db="EMBL/GenBank/DDBJ databases">
        <title>Genome Sequencing of Three Apophysomyces-Like Fungal Strains Confirms a Novel Fungal Genus in the Mucoromycota with divergent Burkholderia-like Endosymbiotic Bacteria.</title>
        <authorList>
            <person name="Stajich J.E."/>
            <person name="Macias A.M."/>
            <person name="Carter-House D."/>
            <person name="Lovett B."/>
            <person name="Kasson L.R."/>
            <person name="Berry K."/>
            <person name="Grigoriev I."/>
            <person name="Chang Y."/>
            <person name="Spatafora J."/>
            <person name="Kasson M.T."/>
        </authorList>
    </citation>
    <scope>NUCLEOTIDE SEQUENCE</scope>
    <source>
        <strain evidence="5">NRRL A-21654</strain>
    </source>
</reference>
<dbReference type="PROSITE" id="PS50297">
    <property type="entry name" value="ANK_REP_REGION"/>
    <property type="match status" value="2"/>
</dbReference>
<dbReference type="InterPro" id="IPR002110">
    <property type="entry name" value="Ankyrin_rpt"/>
</dbReference>
<keyword evidence="6" id="KW-1185">Reference proteome</keyword>
<protein>
    <submittedName>
        <fullName evidence="5">ANK_REP_REGION domain-containing protein</fullName>
    </submittedName>
</protein>
<keyword evidence="1" id="KW-0677">Repeat</keyword>
<dbReference type="Pfam" id="PF12796">
    <property type="entry name" value="Ank_2"/>
    <property type="match status" value="2"/>
</dbReference>
<name>A0A8H7BSW7_9FUNG</name>
<feature type="repeat" description="ANK" evidence="3">
    <location>
        <begin position="128"/>
        <end position="160"/>
    </location>
</feature>
<sequence>MHHPQFQISNFALPLTPPMTPTSQPSEHDTACLSLKWKQSGMDQPLYKDTELNPNDVEQGLTLLSWACHSHSETYLKKYLQAYDLDINKTSGPANETALHIAASAGFIVGVKLLAQHPDIHINALNKYGQTALHLAAQTNHPRCIRALLAHGARPDLSDGRGQLALHVAVHRRHMHCVTELLQDPELLTVPSQIDKRDAIEMAVVVGDAPILRQLLSTIHERQQRRRQKSLLHLAVFYNRIECLQLLVDFGYDVNEDIVESPLYLAVQQRKFDLVRLLRKAGANPCLADGTNPSLGYAIHHGLLEMIPMLVTLSTSTEFIEQAISLADHLSRPQRNQTIDLIIRTLKAIAAKT</sequence>
<dbReference type="PANTHER" id="PTHR24198:SF165">
    <property type="entry name" value="ANKYRIN REPEAT-CONTAINING PROTEIN-RELATED"/>
    <property type="match status" value="1"/>
</dbReference>
<dbReference type="InterPro" id="IPR036770">
    <property type="entry name" value="Ankyrin_rpt-contain_sf"/>
</dbReference>
<evidence type="ECO:0000313" key="5">
    <source>
        <dbReference type="EMBL" id="KAF7726429.1"/>
    </source>
</evidence>